<dbReference type="AlphaFoldDB" id="A0A4R2GGA4"/>
<keyword evidence="6" id="KW-0472">Membrane</keyword>
<feature type="binding site" evidence="5">
    <location>
        <position position="138"/>
    </location>
    <ligand>
        <name>[4Fe-4S] cluster</name>
        <dbReference type="ChEBI" id="CHEBI:49883"/>
        <note>4Fe-4S-S-AdoMet</note>
    </ligand>
</feature>
<dbReference type="SFLD" id="SFLDG01099">
    <property type="entry name" value="Uncharacterised_Radical_SAM_Su"/>
    <property type="match status" value="1"/>
</dbReference>
<feature type="binding site" evidence="5">
    <location>
        <position position="131"/>
    </location>
    <ligand>
        <name>[4Fe-4S] cluster</name>
        <dbReference type="ChEBI" id="CHEBI:49883"/>
        <note>4Fe-4S-S-AdoMet</note>
    </ligand>
</feature>
<name>A0A4R2GGA4_9BACT</name>
<dbReference type="InterPro" id="IPR007197">
    <property type="entry name" value="rSAM"/>
</dbReference>
<dbReference type="SFLD" id="SFLDS00029">
    <property type="entry name" value="Radical_SAM"/>
    <property type="match status" value="1"/>
</dbReference>
<dbReference type="OrthoDB" id="9781783at2"/>
<dbReference type="InterPro" id="IPR040085">
    <property type="entry name" value="MJ0674-like"/>
</dbReference>
<protein>
    <submittedName>
        <fullName evidence="8">Putative pyruvate formate lyase activating enzyme</fullName>
    </submittedName>
</protein>
<feature type="binding site" evidence="5">
    <location>
        <position position="135"/>
    </location>
    <ligand>
        <name>[4Fe-4S] cluster</name>
        <dbReference type="ChEBI" id="CHEBI:49883"/>
        <note>4Fe-4S-S-AdoMet</note>
    </ligand>
</feature>
<keyword evidence="4 5" id="KW-0411">Iron-sulfur</keyword>
<sequence>MRCRSNLDRRNFVRLAGMGLGSLMLMPADIYGRVSSMNKNDATSGATVKFSPPYVDLHRKGELRKRVAILNQMMRRCTLCPRECETERFRGRRGDCNANSNLEISSVTPHFGEERELVGQNGSGTIFFTNCSLLCVFCINYDISQKGRGRRQSIEFLANSMLRLQEMGCHNVNLVTPSHYVPHIVEAVDIAAGKGLRLPIVYNTCGWEKLEVLRLLNGIVDIYLADFKYFDSKAANRFSPGAVCYPETTQKAFLEMQRQTGVAKPDPATGLMHRGLMVRHLVMPNNAAHTDKVLHWIGENLPKETYINLMSQYTPVFKANQFPEISRRITREEYNEAIAAAQRAGLTNVVLQGG</sequence>
<keyword evidence="1 5" id="KW-0949">S-adenosyl-L-methionine</keyword>
<evidence type="ECO:0000256" key="4">
    <source>
        <dbReference type="ARBA" id="ARBA00023014"/>
    </source>
</evidence>
<reference evidence="8 9" key="1">
    <citation type="submission" date="2019-03" db="EMBL/GenBank/DDBJ databases">
        <title>Genomic Encyclopedia of Type Strains, Phase IV (KMG-IV): sequencing the most valuable type-strain genomes for metagenomic binning, comparative biology and taxonomic classification.</title>
        <authorList>
            <person name="Goeker M."/>
        </authorList>
    </citation>
    <scope>NUCLEOTIDE SEQUENCE [LARGE SCALE GENOMIC DNA]</scope>
    <source>
        <strain evidence="8 9">DSM 24179</strain>
    </source>
</reference>
<keyword evidence="6" id="KW-0812">Transmembrane</keyword>
<comment type="cofactor">
    <cofactor evidence="5">
        <name>[4Fe-4S] cluster</name>
        <dbReference type="ChEBI" id="CHEBI:49883"/>
    </cofactor>
    <text evidence="5">Binds 1 [4Fe-4S] cluster. The cluster is coordinated with 3 cysteines and an exchangeable S-adenosyl-L-methionine.</text>
</comment>
<feature type="domain" description="Radical SAM core" evidence="7">
    <location>
        <begin position="126"/>
        <end position="233"/>
    </location>
</feature>
<dbReference type="RefSeq" id="WP_132434433.1">
    <property type="nucleotide sequence ID" value="NZ_SLWK01000010.1"/>
</dbReference>
<proteinExistence type="predicted"/>
<dbReference type="InterPro" id="IPR016431">
    <property type="entry name" value="Pyrv-formate_lyase-activ_prd"/>
</dbReference>
<evidence type="ECO:0000259" key="7">
    <source>
        <dbReference type="Pfam" id="PF04055"/>
    </source>
</evidence>
<evidence type="ECO:0000256" key="5">
    <source>
        <dbReference type="PIRSR" id="PIRSR004869-50"/>
    </source>
</evidence>
<dbReference type="InterPro" id="IPR013785">
    <property type="entry name" value="Aldolase_TIM"/>
</dbReference>
<dbReference type="Proteomes" id="UP000295221">
    <property type="component" value="Unassembled WGS sequence"/>
</dbReference>
<dbReference type="SUPFAM" id="SSF102114">
    <property type="entry name" value="Radical SAM enzymes"/>
    <property type="match status" value="1"/>
</dbReference>
<gene>
    <name evidence="8" type="ORF">EV194_110101</name>
</gene>
<keyword evidence="8" id="KW-0670">Pyruvate</keyword>
<keyword evidence="2 5" id="KW-0479">Metal-binding</keyword>
<dbReference type="PANTHER" id="PTHR43075">
    <property type="entry name" value="FORMATE LYASE ACTIVATING ENZYME, PUTATIVE (AFU_ORTHOLOGUE AFUA_2G15630)-RELATED"/>
    <property type="match status" value="1"/>
</dbReference>
<feature type="transmembrane region" description="Helical" evidence="6">
    <location>
        <begin position="12"/>
        <end position="31"/>
    </location>
</feature>
<keyword evidence="6" id="KW-1133">Transmembrane helix</keyword>
<dbReference type="InterPro" id="IPR058240">
    <property type="entry name" value="rSAM_sf"/>
</dbReference>
<evidence type="ECO:0000256" key="3">
    <source>
        <dbReference type="ARBA" id="ARBA00023004"/>
    </source>
</evidence>
<evidence type="ECO:0000313" key="8">
    <source>
        <dbReference type="EMBL" id="TCO07098.1"/>
    </source>
</evidence>
<keyword evidence="9" id="KW-1185">Reference proteome</keyword>
<dbReference type="EMBL" id="SLWK01000010">
    <property type="protein sequence ID" value="TCO07098.1"/>
    <property type="molecule type" value="Genomic_DNA"/>
</dbReference>
<dbReference type="GO" id="GO:0046872">
    <property type="term" value="F:metal ion binding"/>
    <property type="evidence" value="ECO:0007669"/>
    <property type="project" value="UniProtKB-KW"/>
</dbReference>
<accession>A0A4R2GGA4</accession>
<keyword evidence="3 5" id="KW-0408">Iron</keyword>
<dbReference type="PANTHER" id="PTHR43075:SF1">
    <property type="entry name" value="FORMATE LYASE ACTIVATING ENZYME, PUTATIVE (AFU_ORTHOLOGUE AFUA_2G15630)-RELATED"/>
    <property type="match status" value="1"/>
</dbReference>
<evidence type="ECO:0000256" key="1">
    <source>
        <dbReference type="ARBA" id="ARBA00022691"/>
    </source>
</evidence>
<dbReference type="GO" id="GO:0016829">
    <property type="term" value="F:lyase activity"/>
    <property type="evidence" value="ECO:0007669"/>
    <property type="project" value="UniProtKB-KW"/>
</dbReference>
<dbReference type="GO" id="GO:0051536">
    <property type="term" value="F:iron-sulfur cluster binding"/>
    <property type="evidence" value="ECO:0007669"/>
    <property type="project" value="UniProtKB-KW"/>
</dbReference>
<evidence type="ECO:0000313" key="9">
    <source>
        <dbReference type="Proteomes" id="UP000295221"/>
    </source>
</evidence>
<dbReference type="PIRSF" id="PIRSF004869">
    <property type="entry name" value="PflX_prd"/>
    <property type="match status" value="1"/>
</dbReference>
<dbReference type="Pfam" id="PF04055">
    <property type="entry name" value="Radical_SAM"/>
    <property type="match status" value="1"/>
</dbReference>
<keyword evidence="8" id="KW-0456">Lyase</keyword>
<organism evidence="8 9">
    <name type="scientific">Natronoflexus pectinivorans</name>
    <dbReference type="NCBI Taxonomy" id="682526"/>
    <lineage>
        <taxon>Bacteria</taxon>
        <taxon>Pseudomonadati</taxon>
        <taxon>Bacteroidota</taxon>
        <taxon>Bacteroidia</taxon>
        <taxon>Marinilabiliales</taxon>
        <taxon>Marinilabiliaceae</taxon>
        <taxon>Natronoflexus</taxon>
    </lineage>
</organism>
<evidence type="ECO:0000256" key="2">
    <source>
        <dbReference type="ARBA" id="ARBA00022723"/>
    </source>
</evidence>
<dbReference type="Gene3D" id="3.20.20.70">
    <property type="entry name" value="Aldolase class I"/>
    <property type="match status" value="1"/>
</dbReference>
<comment type="caution">
    <text evidence="8">The sequence shown here is derived from an EMBL/GenBank/DDBJ whole genome shotgun (WGS) entry which is preliminary data.</text>
</comment>
<evidence type="ECO:0000256" key="6">
    <source>
        <dbReference type="SAM" id="Phobius"/>
    </source>
</evidence>